<keyword evidence="1" id="KW-0695">RNA-directed DNA polymerase</keyword>
<reference evidence="2" key="1">
    <citation type="journal article" date="2019" name="Plant Biotechnol. J.">
        <title>Genome sequencing of the Australian wild diploid species Gossypium australe highlights disease resistance and delayed gland morphogenesis.</title>
        <authorList>
            <person name="Cai Y."/>
            <person name="Cai X."/>
            <person name="Wang Q."/>
            <person name="Wang P."/>
            <person name="Zhang Y."/>
            <person name="Cai C."/>
            <person name="Xu Y."/>
            <person name="Wang K."/>
            <person name="Zhou Z."/>
            <person name="Wang C."/>
            <person name="Geng S."/>
            <person name="Li B."/>
            <person name="Dong Q."/>
            <person name="Hou Y."/>
            <person name="Wang H."/>
            <person name="Ai P."/>
            <person name="Liu Z."/>
            <person name="Yi F."/>
            <person name="Sun M."/>
            <person name="An G."/>
            <person name="Cheng J."/>
            <person name="Zhang Y."/>
            <person name="Shi Q."/>
            <person name="Xie Y."/>
            <person name="Shi X."/>
            <person name="Chang Y."/>
            <person name="Huang F."/>
            <person name="Chen Y."/>
            <person name="Hong S."/>
            <person name="Mi L."/>
            <person name="Sun Q."/>
            <person name="Zhang L."/>
            <person name="Zhou B."/>
            <person name="Peng R."/>
            <person name="Zhang X."/>
            <person name="Liu F."/>
        </authorList>
    </citation>
    <scope>NUCLEOTIDE SEQUENCE [LARGE SCALE GENOMIC DNA]</scope>
    <source>
        <strain evidence="2">cv. PA1801</strain>
    </source>
</reference>
<proteinExistence type="predicted"/>
<protein>
    <submittedName>
        <fullName evidence="1">RNA-directed DNA polymerase</fullName>
    </submittedName>
</protein>
<keyword evidence="1" id="KW-0808">Transferase</keyword>
<gene>
    <name evidence="1" type="ORF">EPI10_015289</name>
</gene>
<dbReference type="Proteomes" id="UP000325315">
    <property type="component" value="Unassembled WGS sequence"/>
</dbReference>
<accession>A0A5B6VJW5</accession>
<comment type="caution">
    <text evidence="1">The sequence shown here is derived from an EMBL/GenBank/DDBJ whole genome shotgun (WGS) entry which is preliminary data.</text>
</comment>
<evidence type="ECO:0000313" key="1">
    <source>
        <dbReference type="EMBL" id="KAA3469510.1"/>
    </source>
</evidence>
<dbReference type="EMBL" id="SMMG02000006">
    <property type="protein sequence ID" value="KAA3469510.1"/>
    <property type="molecule type" value="Genomic_DNA"/>
</dbReference>
<evidence type="ECO:0000313" key="2">
    <source>
        <dbReference type="Proteomes" id="UP000325315"/>
    </source>
</evidence>
<organism evidence="1 2">
    <name type="scientific">Gossypium australe</name>
    <dbReference type="NCBI Taxonomy" id="47621"/>
    <lineage>
        <taxon>Eukaryota</taxon>
        <taxon>Viridiplantae</taxon>
        <taxon>Streptophyta</taxon>
        <taxon>Embryophyta</taxon>
        <taxon>Tracheophyta</taxon>
        <taxon>Spermatophyta</taxon>
        <taxon>Magnoliopsida</taxon>
        <taxon>eudicotyledons</taxon>
        <taxon>Gunneridae</taxon>
        <taxon>Pentapetalae</taxon>
        <taxon>rosids</taxon>
        <taxon>malvids</taxon>
        <taxon>Malvales</taxon>
        <taxon>Malvaceae</taxon>
        <taxon>Malvoideae</taxon>
        <taxon>Gossypium</taxon>
    </lineage>
</organism>
<keyword evidence="2" id="KW-1185">Reference proteome</keyword>
<dbReference type="OrthoDB" id="413122at2759"/>
<keyword evidence="1" id="KW-0548">Nucleotidyltransferase</keyword>
<dbReference type="GO" id="GO:0003964">
    <property type="term" value="F:RNA-directed DNA polymerase activity"/>
    <property type="evidence" value="ECO:0007669"/>
    <property type="project" value="UniProtKB-KW"/>
</dbReference>
<sequence length="107" mass="12201">MVVEYFTKRVKVASYANLIMSTVIKSHSQCPKKISYQQRMPEKIIHHISAVKAAKKQNNNKTRIIGKMIEIGKDWHIEVTTFIEAAPFSLVHEVGVILPIEAEIPFL</sequence>
<dbReference type="AlphaFoldDB" id="A0A5B6VJW5"/>
<name>A0A5B6VJW5_9ROSI</name>